<dbReference type="GO" id="GO:0003677">
    <property type="term" value="F:DNA binding"/>
    <property type="evidence" value="ECO:0007669"/>
    <property type="project" value="UniProtKB-KW"/>
</dbReference>
<dbReference type="Pfam" id="PF09339">
    <property type="entry name" value="HTH_IclR"/>
    <property type="match status" value="1"/>
</dbReference>
<comment type="caution">
    <text evidence="7">The sequence shown here is derived from an EMBL/GenBank/DDBJ whole genome shotgun (WGS) entry which is preliminary data.</text>
</comment>
<organism evidence="7 8">
    <name type="scientific">Ramlibacter aurantiacus</name>
    <dbReference type="NCBI Taxonomy" id="2801330"/>
    <lineage>
        <taxon>Bacteria</taxon>
        <taxon>Pseudomonadati</taxon>
        <taxon>Pseudomonadota</taxon>
        <taxon>Betaproteobacteria</taxon>
        <taxon>Burkholderiales</taxon>
        <taxon>Comamonadaceae</taxon>
        <taxon>Ramlibacter</taxon>
    </lineage>
</organism>
<dbReference type="InterPro" id="IPR029016">
    <property type="entry name" value="GAF-like_dom_sf"/>
</dbReference>
<evidence type="ECO:0000259" key="5">
    <source>
        <dbReference type="PROSITE" id="PS51077"/>
    </source>
</evidence>
<evidence type="ECO:0000256" key="4">
    <source>
        <dbReference type="SAM" id="MobiDB-lite"/>
    </source>
</evidence>
<protein>
    <submittedName>
        <fullName evidence="7">IclR family transcriptional regulator</fullName>
    </submittedName>
</protein>
<dbReference type="SMART" id="SM00346">
    <property type="entry name" value="HTH_ICLR"/>
    <property type="match status" value="1"/>
</dbReference>
<dbReference type="PANTHER" id="PTHR30136">
    <property type="entry name" value="HELIX-TURN-HELIX TRANSCRIPTIONAL REGULATOR, ICLR FAMILY"/>
    <property type="match status" value="1"/>
</dbReference>
<keyword evidence="3" id="KW-0804">Transcription</keyword>
<accession>A0A936ZNI4</accession>
<evidence type="ECO:0000313" key="7">
    <source>
        <dbReference type="EMBL" id="MBL0420580.1"/>
    </source>
</evidence>
<dbReference type="InterPro" id="IPR036388">
    <property type="entry name" value="WH-like_DNA-bd_sf"/>
</dbReference>
<keyword evidence="2" id="KW-0238">DNA-binding</keyword>
<evidence type="ECO:0000313" key="8">
    <source>
        <dbReference type="Proteomes" id="UP000613011"/>
    </source>
</evidence>
<evidence type="ECO:0000256" key="2">
    <source>
        <dbReference type="ARBA" id="ARBA00023125"/>
    </source>
</evidence>
<dbReference type="RefSeq" id="WP_236589434.1">
    <property type="nucleotide sequence ID" value="NZ_JAEQNA010000002.1"/>
</dbReference>
<feature type="domain" description="IclR-ED" evidence="6">
    <location>
        <begin position="83"/>
        <end position="266"/>
    </location>
</feature>
<dbReference type="GO" id="GO:0045892">
    <property type="term" value="P:negative regulation of DNA-templated transcription"/>
    <property type="evidence" value="ECO:0007669"/>
    <property type="project" value="TreeGrafter"/>
</dbReference>
<dbReference type="EMBL" id="JAEQNA010000002">
    <property type="protein sequence ID" value="MBL0420580.1"/>
    <property type="molecule type" value="Genomic_DNA"/>
</dbReference>
<dbReference type="FunFam" id="1.10.10.10:FF:000056">
    <property type="entry name" value="IclR family transcriptional regulator"/>
    <property type="match status" value="1"/>
</dbReference>
<dbReference type="Proteomes" id="UP000613011">
    <property type="component" value="Unassembled WGS sequence"/>
</dbReference>
<evidence type="ECO:0000256" key="1">
    <source>
        <dbReference type="ARBA" id="ARBA00023015"/>
    </source>
</evidence>
<dbReference type="SUPFAM" id="SSF46785">
    <property type="entry name" value="Winged helix' DNA-binding domain"/>
    <property type="match status" value="1"/>
</dbReference>
<dbReference type="InterPro" id="IPR036390">
    <property type="entry name" value="WH_DNA-bd_sf"/>
</dbReference>
<dbReference type="AlphaFoldDB" id="A0A936ZNI4"/>
<feature type="region of interest" description="Disordered" evidence="4">
    <location>
        <begin position="1"/>
        <end position="20"/>
    </location>
</feature>
<dbReference type="SUPFAM" id="SSF55781">
    <property type="entry name" value="GAF domain-like"/>
    <property type="match status" value="1"/>
</dbReference>
<reference evidence="7" key="1">
    <citation type="submission" date="2021-01" db="EMBL/GenBank/DDBJ databases">
        <title>Ramlibacter sp. strain AW1 16S ribosomal RNA gene Genome sequencing and assembly.</title>
        <authorList>
            <person name="Kang M."/>
        </authorList>
    </citation>
    <scope>NUCLEOTIDE SEQUENCE</scope>
    <source>
        <strain evidence="7">AW1</strain>
    </source>
</reference>
<dbReference type="Pfam" id="PF01614">
    <property type="entry name" value="IclR_C"/>
    <property type="match status" value="1"/>
</dbReference>
<feature type="domain" description="HTH iclR-type" evidence="5">
    <location>
        <begin position="20"/>
        <end position="82"/>
    </location>
</feature>
<evidence type="ECO:0000259" key="6">
    <source>
        <dbReference type="PROSITE" id="PS51078"/>
    </source>
</evidence>
<gene>
    <name evidence="7" type="ORF">JI739_09520</name>
</gene>
<dbReference type="InterPro" id="IPR050707">
    <property type="entry name" value="HTH_MetabolicPath_Reg"/>
</dbReference>
<keyword evidence="8" id="KW-1185">Reference proteome</keyword>
<keyword evidence="1" id="KW-0805">Transcription regulation</keyword>
<feature type="compositionally biased region" description="Pro residues" evidence="4">
    <location>
        <begin position="1"/>
        <end position="18"/>
    </location>
</feature>
<name>A0A936ZNI4_9BURK</name>
<dbReference type="InterPro" id="IPR014757">
    <property type="entry name" value="Tscrpt_reg_IclR_C"/>
</dbReference>
<dbReference type="GO" id="GO:0003700">
    <property type="term" value="F:DNA-binding transcription factor activity"/>
    <property type="evidence" value="ECO:0007669"/>
    <property type="project" value="TreeGrafter"/>
</dbReference>
<proteinExistence type="predicted"/>
<dbReference type="PANTHER" id="PTHR30136:SF24">
    <property type="entry name" value="HTH-TYPE TRANSCRIPTIONAL REPRESSOR ALLR"/>
    <property type="match status" value="1"/>
</dbReference>
<dbReference type="PROSITE" id="PS51077">
    <property type="entry name" value="HTH_ICLR"/>
    <property type="match status" value="1"/>
</dbReference>
<dbReference type="InterPro" id="IPR005471">
    <property type="entry name" value="Tscrpt_reg_IclR_N"/>
</dbReference>
<dbReference type="Gene3D" id="3.30.450.40">
    <property type="match status" value="1"/>
</dbReference>
<dbReference type="PROSITE" id="PS51078">
    <property type="entry name" value="ICLR_ED"/>
    <property type="match status" value="1"/>
</dbReference>
<sequence length="270" mass="29471">MRPRPQPRSPQAAPPVPPAVKSAERVLDLLELLAGTGRAMTHAELARRTGIPKSSLTQLLRTLVQRGYVEQPAQAPQFQLGERTYALARRGAHSRDLVRLCQPWLERLVRTVDESAALAVLRDDMAERIASVETGRAVLYSVHVGVLAPLYASSPGKVLLAWMPPAEREAYLRRVTLRPRTEQTIRSVPVLRRQLQAVREEGVAWSLGEFTAGVTGIAVPVLDVHGRCLAAVGVALPSERLTDARRDGMVRALRQAAQGIADSVAESASR</sequence>
<dbReference type="Gene3D" id="1.10.10.10">
    <property type="entry name" value="Winged helix-like DNA-binding domain superfamily/Winged helix DNA-binding domain"/>
    <property type="match status" value="1"/>
</dbReference>
<evidence type="ECO:0000256" key="3">
    <source>
        <dbReference type="ARBA" id="ARBA00023163"/>
    </source>
</evidence>